<keyword evidence="7" id="KW-1133">Transmembrane helix</keyword>
<keyword evidence="5" id="KW-0443">Lipid metabolism</keyword>
<keyword evidence="7" id="KW-0812">Transmembrane</keyword>
<dbReference type="InterPro" id="IPR006693">
    <property type="entry name" value="AB_hydrolase_lipase"/>
</dbReference>
<keyword evidence="4" id="KW-0442">Lipid degradation</keyword>
<comment type="similarity">
    <text evidence="1">Belongs to the AB hydrolase superfamily. Lipase family.</text>
</comment>
<evidence type="ECO:0000256" key="2">
    <source>
        <dbReference type="ARBA" id="ARBA00022729"/>
    </source>
</evidence>
<dbReference type="GO" id="GO:0016042">
    <property type="term" value="P:lipid catabolic process"/>
    <property type="evidence" value="ECO:0007669"/>
    <property type="project" value="UniProtKB-KW"/>
</dbReference>
<keyword evidence="2" id="KW-0732">Signal</keyword>
<dbReference type="Pfam" id="PF04083">
    <property type="entry name" value="Abhydro_lipase"/>
    <property type="match status" value="1"/>
</dbReference>
<reference evidence="9 10" key="2">
    <citation type="submission" date="2018-11" db="EMBL/GenBank/DDBJ databases">
        <authorList>
            <consortium name="Pathogen Informatics"/>
        </authorList>
    </citation>
    <scope>NUCLEOTIDE SEQUENCE [LARGE SCALE GENOMIC DNA]</scope>
    <source>
        <strain evidence="9 10">Costa Rica</strain>
    </source>
</reference>
<protein>
    <submittedName>
        <fullName evidence="11">Abhydro_lipase domain-containing protein</fullName>
    </submittedName>
</protein>
<dbReference type="OrthoDB" id="9974421at2759"/>
<sequence length="360" mass="41566">MIFSKLLRNCFSSEGSPEIIQHWGYPVEVHQAVTADGYVLTLHRIPYGKESNIATSSRPVVFLQHGLLCTSSIWLLNLPHQSAGFIFADNGFDVWLGNMRGNAYSKQHVSIGSDSSDFWKFSWEEMAEFDLPAMIDYVLHRTQQQSLYYVGHSQGSLTMLAKLSTDKKFSQKIRKFFMLAPVSRMSHVKGLFQYLGQIYEQFKVRAFFFLLLLTLRVRLVNATVRRLYLTLNISENFSRIGIYLAHNPAGTSSRNMLHFAQMVHTKRMASFDRGSEGNIRWYGQSVPTEYDLTRIHCDSYLFYSDYDWLASAADVEQFLLPALPKTSVKFARFQIFQFHPLFLFFYSILLLVSSLFSLYS</sequence>
<dbReference type="Proteomes" id="UP000267027">
    <property type="component" value="Unassembled WGS sequence"/>
</dbReference>
<evidence type="ECO:0000256" key="4">
    <source>
        <dbReference type="ARBA" id="ARBA00022963"/>
    </source>
</evidence>
<gene>
    <name evidence="9" type="ORF">ACOC_LOCUS10706</name>
</gene>
<evidence type="ECO:0000259" key="8">
    <source>
        <dbReference type="Pfam" id="PF04083"/>
    </source>
</evidence>
<keyword evidence="6" id="KW-0325">Glycoprotein</keyword>
<dbReference type="InterPro" id="IPR029058">
    <property type="entry name" value="AB_hydrolase_fold"/>
</dbReference>
<keyword evidence="3" id="KW-0378">Hydrolase</keyword>
<evidence type="ECO:0000313" key="9">
    <source>
        <dbReference type="EMBL" id="VDM62291.1"/>
    </source>
</evidence>
<keyword evidence="10" id="KW-1185">Reference proteome</keyword>
<evidence type="ECO:0000256" key="6">
    <source>
        <dbReference type="ARBA" id="ARBA00023180"/>
    </source>
</evidence>
<dbReference type="Gene3D" id="3.40.50.1820">
    <property type="entry name" value="alpha/beta hydrolase"/>
    <property type="match status" value="1"/>
</dbReference>
<dbReference type="WBParaSite" id="ACOC_0001070501-mRNA-1">
    <property type="protein sequence ID" value="ACOC_0001070501-mRNA-1"/>
    <property type="gene ID" value="ACOC_0001070501"/>
</dbReference>
<reference evidence="11" key="1">
    <citation type="submission" date="2017-02" db="UniProtKB">
        <authorList>
            <consortium name="WormBaseParasite"/>
        </authorList>
    </citation>
    <scope>IDENTIFICATION</scope>
</reference>
<evidence type="ECO:0000256" key="7">
    <source>
        <dbReference type="SAM" id="Phobius"/>
    </source>
</evidence>
<feature type="domain" description="Partial AB-hydrolase lipase" evidence="8">
    <location>
        <begin position="17"/>
        <end position="78"/>
    </location>
</feature>
<evidence type="ECO:0000313" key="10">
    <source>
        <dbReference type="Proteomes" id="UP000267027"/>
    </source>
</evidence>
<dbReference type="OMA" id="AYDWGIL"/>
<evidence type="ECO:0000256" key="5">
    <source>
        <dbReference type="ARBA" id="ARBA00023098"/>
    </source>
</evidence>
<dbReference type="PANTHER" id="PTHR11005">
    <property type="entry name" value="LYSOSOMAL ACID LIPASE-RELATED"/>
    <property type="match status" value="1"/>
</dbReference>
<evidence type="ECO:0000256" key="1">
    <source>
        <dbReference type="ARBA" id="ARBA00010701"/>
    </source>
</evidence>
<dbReference type="AlphaFoldDB" id="A0A0R3PWX0"/>
<dbReference type="FunFam" id="3.40.50.1820:FF:000057">
    <property type="entry name" value="Lipase"/>
    <property type="match status" value="1"/>
</dbReference>
<dbReference type="STRING" id="334426.A0A0R3PWX0"/>
<feature type="transmembrane region" description="Helical" evidence="7">
    <location>
        <begin position="341"/>
        <end position="359"/>
    </location>
</feature>
<name>A0A0R3PWX0_ANGCS</name>
<keyword evidence="7" id="KW-0472">Membrane</keyword>
<dbReference type="EMBL" id="UYYA01004528">
    <property type="protein sequence ID" value="VDM62291.1"/>
    <property type="molecule type" value="Genomic_DNA"/>
</dbReference>
<evidence type="ECO:0000313" key="11">
    <source>
        <dbReference type="WBParaSite" id="ACOC_0001070501-mRNA-1"/>
    </source>
</evidence>
<accession>A0A0R3PWX0</accession>
<dbReference type="PIRSF" id="PIRSF000862">
    <property type="entry name" value="Steryl_ester_lip"/>
    <property type="match status" value="1"/>
</dbReference>
<dbReference type="InterPro" id="IPR025483">
    <property type="entry name" value="Lipase_euk"/>
</dbReference>
<organism evidence="11">
    <name type="scientific">Angiostrongylus costaricensis</name>
    <name type="common">Nematode worm</name>
    <dbReference type="NCBI Taxonomy" id="334426"/>
    <lineage>
        <taxon>Eukaryota</taxon>
        <taxon>Metazoa</taxon>
        <taxon>Ecdysozoa</taxon>
        <taxon>Nematoda</taxon>
        <taxon>Chromadorea</taxon>
        <taxon>Rhabditida</taxon>
        <taxon>Rhabditina</taxon>
        <taxon>Rhabditomorpha</taxon>
        <taxon>Strongyloidea</taxon>
        <taxon>Metastrongylidae</taxon>
        <taxon>Angiostrongylus</taxon>
    </lineage>
</organism>
<evidence type="ECO:0000256" key="3">
    <source>
        <dbReference type="ARBA" id="ARBA00022801"/>
    </source>
</evidence>
<proteinExistence type="inferred from homology"/>
<dbReference type="GO" id="GO:0016788">
    <property type="term" value="F:hydrolase activity, acting on ester bonds"/>
    <property type="evidence" value="ECO:0007669"/>
    <property type="project" value="InterPro"/>
</dbReference>
<dbReference type="SUPFAM" id="SSF53474">
    <property type="entry name" value="alpha/beta-Hydrolases"/>
    <property type="match status" value="1"/>
</dbReference>